<feature type="domain" description="Beta-lactamase-related" evidence="2">
    <location>
        <begin position="53"/>
        <end position="340"/>
    </location>
</feature>
<name>A0ABS6GPL2_9BACI</name>
<dbReference type="InterPro" id="IPR050789">
    <property type="entry name" value="Diverse_Enzym_Activities"/>
</dbReference>
<sequence>MELQKEIQTITDSFLTENYFNTVDLLFKQANHEMVRLSYSDGRWINEPSNLLIFDLASLTKIVTTTGILRLITEKKLSLDSTLAEHLPLPKSLIGKIGHITIEELLTHSSGLRAWYPFYSLQTRDFLEALTQMELTHNQEKKTVYSDLNFMLLGEVIQAITDMRLNDFVNSEIVKPLELRTLTYGPVTNDKTVIQTEFGNQTERKMCSERNTSFDGWRDFDQAMKGEVNDGNAHYFFGGQAGHAGLFGSIDDLQKILDLYRKGGLHKGTVFIEQELVDRSLCSLIEQRGLGWHSGEPFPTGVGHTGFTGTSIWLDRTNELTGIILTNRLNESTPKNINPYRLQVHQKVVDSIQKY</sequence>
<accession>A0ABS6GPL2</accession>
<dbReference type="InterPro" id="IPR001466">
    <property type="entry name" value="Beta-lactam-related"/>
</dbReference>
<dbReference type="RefSeq" id="WP_216687355.1">
    <property type="nucleotide sequence ID" value="NZ_CAUPKR010000009.1"/>
</dbReference>
<evidence type="ECO:0000256" key="1">
    <source>
        <dbReference type="ARBA" id="ARBA00022801"/>
    </source>
</evidence>
<organism evidence="3 4">
    <name type="scientific">Allobacillus halotolerans</name>
    <dbReference type="NCBI Taxonomy" id="570278"/>
    <lineage>
        <taxon>Bacteria</taxon>
        <taxon>Bacillati</taxon>
        <taxon>Bacillota</taxon>
        <taxon>Bacilli</taxon>
        <taxon>Bacillales</taxon>
        <taxon>Bacillaceae</taxon>
        <taxon>Allobacillus</taxon>
    </lineage>
</organism>
<dbReference type="EMBL" id="JAHLZF010000010">
    <property type="protein sequence ID" value="MBU6081013.1"/>
    <property type="molecule type" value="Genomic_DNA"/>
</dbReference>
<protein>
    <submittedName>
        <fullName evidence="3">Beta-lactamase family protein</fullName>
    </submittedName>
</protein>
<dbReference type="Pfam" id="PF00144">
    <property type="entry name" value="Beta-lactamase"/>
    <property type="match status" value="1"/>
</dbReference>
<dbReference type="PANTHER" id="PTHR43283">
    <property type="entry name" value="BETA-LACTAMASE-RELATED"/>
    <property type="match status" value="1"/>
</dbReference>
<proteinExistence type="predicted"/>
<reference evidence="3 4" key="1">
    <citation type="journal article" date="2011" name="Int. J. Syst. Evol. Microbiol.">
        <title>Allobacillus halotolerans gen. nov., sp. nov. isolated from shrimp paste.</title>
        <authorList>
            <person name="Sheu S.Y."/>
            <person name="Arun A.B."/>
            <person name="Jiang S.R."/>
            <person name="Young C.C."/>
            <person name="Chen W.M."/>
        </authorList>
    </citation>
    <scope>NUCLEOTIDE SEQUENCE [LARGE SCALE GENOMIC DNA]</scope>
    <source>
        <strain evidence="3 4">LMG 24826</strain>
    </source>
</reference>
<evidence type="ECO:0000313" key="3">
    <source>
        <dbReference type="EMBL" id="MBU6081013.1"/>
    </source>
</evidence>
<evidence type="ECO:0000259" key="2">
    <source>
        <dbReference type="Pfam" id="PF00144"/>
    </source>
</evidence>
<comment type="caution">
    <text evidence="3">The sequence shown here is derived from an EMBL/GenBank/DDBJ whole genome shotgun (WGS) entry which is preliminary data.</text>
</comment>
<dbReference type="Proteomes" id="UP000812672">
    <property type="component" value="Unassembled WGS sequence"/>
</dbReference>
<keyword evidence="4" id="KW-1185">Reference proteome</keyword>
<gene>
    <name evidence="3" type="ORF">KQ486_08270</name>
</gene>
<keyword evidence="1" id="KW-0378">Hydrolase</keyword>
<dbReference type="PANTHER" id="PTHR43283:SF11">
    <property type="entry name" value="BETA-LACTAMASE-RELATED DOMAIN-CONTAINING PROTEIN"/>
    <property type="match status" value="1"/>
</dbReference>
<evidence type="ECO:0000313" key="4">
    <source>
        <dbReference type="Proteomes" id="UP000812672"/>
    </source>
</evidence>